<dbReference type="AlphaFoldDB" id="A0AAF0DMJ0"/>
<feature type="region of interest" description="Disordered" evidence="1">
    <location>
        <begin position="1"/>
        <end position="35"/>
    </location>
</feature>
<dbReference type="PANTHER" id="PTHR39461">
    <property type="entry name" value="LEA DOMAIN PROTEIN (AFU_ORTHOLOGUE AFUA_8G04920)"/>
    <property type="match status" value="1"/>
</dbReference>
<accession>A0AAF0DMJ0</accession>
<sequence length="233" mass="24919">MTDSAATQKLDETKQQQGTEQTPEQDDDKKKAEKDKELAIKMADIIQQSLDKIKPILKMITEAIENEERKPEKERDEQRLVDTVKPLLEQGGQILQETNGAIRALDPDGRIAANAKHKTAAGEASPEEYRLADLLKELTVNVTETIEAAKKKIANMPHAKKELSPLWALLTEPLGQILAAVGLLLAGVLGLVGRLLNGLGLGGIVDGLLGGLGLKSVLEGLGLGSLTGALTGK</sequence>
<evidence type="ECO:0000259" key="2">
    <source>
        <dbReference type="Pfam" id="PF22485"/>
    </source>
</evidence>
<gene>
    <name evidence="3" type="ORF">PRK78_005641</name>
</gene>
<dbReference type="PANTHER" id="PTHR39461:SF1">
    <property type="entry name" value="LEA DOMAIN PROTEIN (AFU_ORTHOLOGUE AFUA_8G04920)"/>
    <property type="match status" value="1"/>
</dbReference>
<evidence type="ECO:0000256" key="1">
    <source>
        <dbReference type="SAM" id="MobiDB-lite"/>
    </source>
</evidence>
<name>A0AAF0DMJ0_9EURO</name>
<dbReference type="InterPro" id="IPR054256">
    <property type="entry name" value="DUF6987"/>
</dbReference>
<reference evidence="3" key="1">
    <citation type="submission" date="2023-03" db="EMBL/GenBank/DDBJ databases">
        <title>Emydomyces testavorans Genome Sequence.</title>
        <authorList>
            <person name="Hoyer L."/>
        </authorList>
    </citation>
    <scope>NUCLEOTIDE SEQUENCE</scope>
    <source>
        <strain evidence="3">16-2883</strain>
    </source>
</reference>
<organism evidence="3 4">
    <name type="scientific">Emydomyces testavorans</name>
    <dbReference type="NCBI Taxonomy" id="2070801"/>
    <lineage>
        <taxon>Eukaryota</taxon>
        <taxon>Fungi</taxon>
        <taxon>Dikarya</taxon>
        <taxon>Ascomycota</taxon>
        <taxon>Pezizomycotina</taxon>
        <taxon>Eurotiomycetes</taxon>
        <taxon>Eurotiomycetidae</taxon>
        <taxon>Onygenales</taxon>
        <taxon>Nannizziopsiaceae</taxon>
        <taxon>Emydomyces</taxon>
    </lineage>
</organism>
<keyword evidence="4" id="KW-1185">Reference proteome</keyword>
<dbReference type="Pfam" id="PF22485">
    <property type="entry name" value="DUF6987"/>
    <property type="match status" value="1"/>
</dbReference>
<protein>
    <recommendedName>
        <fullName evidence="2">DUF6987 domain-containing protein</fullName>
    </recommendedName>
</protein>
<evidence type="ECO:0000313" key="4">
    <source>
        <dbReference type="Proteomes" id="UP001219355"/>
    </source>
</evidence>
<evidence type="ECO:0000313" key="3">
    <source>
        <dbReference type="EMBL" id="WEW60156.1"/>
    </source>
</evidence>
<dbReference type="EMBL" id="CP120629">
    <property type="protein sequence ID" value="WEW60156.1"/>
    <property type="molecule type" value="Genomic_DNA"/>
</dbReference>
<dbReference type="Proteomes" id="UP001219355">
    <property type="component" value="Chromosome 3"/>
</dbReference>
<proteinExistence type="predicted"/>
<feature type="domain" description="DUF6987" evidence="2">
    <location>
        <begin position="28"/>
        <end position="225"/>
    </location>
</feature>